<dbReference type="InterPro" id="IPR001959">
    <property type="entry name" value="Transposase"/>
</dbReference>
<evidence type="ECO:0000256" key="3">
    <source>
        <dbReference type="ARBA" id="ARBA00022578"/>
    </source>
</evidence>
<evidence type="ECO:0000259" key="6">
    <source>
        <dbReference type="Pfam" id="PF01385"/>
    </source>
</evidence>
<gene>
    <name evidence="8" type="ORF">BN1050_01101</name>
</gene>
<sequence>MTTITAKIQLYVNESQAESLRLTSKTYQKACNWLSEKVVVSKNLNQLQLNNLYYKELRQRFGLKSQMAQSVMKTVIASYKSAQSNGHEWSLVHYKSAQANGHEWSLVHYKHPSYDVVWNRDYSLNERLFSVNTLDGRIKLPFEVKGMQKYFNDDWKFGTAKLVYKFNKWFLHIPMTKGIPLLKEQDVNNVVGIDVGINFLATSYDSKGKTTFFNGRPIKHKRGQMKTTRKALQKRQTASARKRIRAIGQRENRYVRDVNHQVTKALVKRYPKGTLFVVEDLTGVRQATEKVHVKNRYVSVSWAFYQFRQLLEYKAQLYGHKVIVVSPKYTSQTCPKCGHVDKRNRNKKTHTFTCVNCSYQSNDDRIGAMNLYRKGIEYISDTVTVKV</sequence>
<keyword evidence="5" id="KW-0233">DNA recombination</keyword>
<dbReference type="HOGENOM" id="CLU_032903_3_2_9"/>
<dbReference type="PANTHER" id="PTHR30405:SF11">
    <property type="entry name" value="RNA-GUIDED DNA ENDONUCLEASE RV2885C-RELATED"/>
    <property type="match status" value="1"/>
</dbReference>
<accession>A0A078M6U6</accession>
<evidence type="ECO:0000256" key="4">
    <source>
        <dbReference type="ARBA" id="ARBA00023125"/>
    </source>
</evidence>
<dbReference type="EMBL" id="LN483074">
    <property type="protein sequence ID" value="CEA02009.1"/>
    <property type="molecule type" value="Genomic_DNA"/>
</dbReference>
<dbReference type="GO" id="GO:0003677">
    <property type="term" value="F:DNA binding"/>
    <property type="evidence" value="ECO:0007669"/>
    <property type="project" value="UniProtKB-KW"/>
</dbReference>
<comment type="similarity">
    <text evidence="2">In the N-terminal section; belongs to the transposase 2 family.</text>
</comment>
<evidence type="ECO:0000259" key="7">
    <source>
        <dbReference type="Pfam" id="PF07282"/>
    </source>
</evidence>
<dbReference type="InterPro" id="IPR051399">
    <property type="entry name" value="RNA-guided_DNA_endo/Transpos"/>
</dbReference>
<feature type="domain" description="Cas12f1-like TNB" evidence="7">
    <location>
        <begin position="304"/>
        <end position="371"/>
    </location>
</feature>
<feature type="domain" description="Probable transposase IS891/IS1136/IS1341" evidence="6">
    <location>
        <begin position="182"/>
        <end position="281"/>
    </location>
</feature>
<protein>
    <submittedName>
        <fullName evidence="8">Putative transposase DNA-binding domain protein</fullName>
    </submittedName>
</protein>
<evidence type="ECO:0000256" key="5">
    <source>
        <dbReference type="ARBA" id="ARBA00023172"/>
    </source>
</evidence>
<proteinExistence type="inferred from homology"/>
<dbReference type="PATRIC" id="fig|1461583.4.peg.1062"/>
<evidence type="ECO:0000313" key="8">
    <source>
        <dbReference type="EMBL" id="CEA02009.1"/>
    </source>
</evidence>
<dbReference type="NCBIfam" id="TIGR01766">
    <property type="entry name" value="IS200/IS605 family accessory protein TnpB-like domain"/>
    <property type="match status" value="1"/>
</dbReference>
<dbReference type="GO" id="GO:0006310">
    <property type="term" value="P:DNA recombination"/>
    <property type="evidence" value="ECO:0007669"/>
    <property type="project" value="UniProtKB-KW"/>
</dbReference>
<dbReference type="PANTHER" id="PTHR30405">
    <property type="entry name" value="TRANSPOSASE"/>
    <property type="match status" value="1"/>
</dbReference>
<reference evidence="8" key="1">
    <citation type="submission" date="2014-07" db="EMBL/GenBank/DDBJ databases">
        <authorList>
            <person name="Urmite Genomes Urmite Genomes"/>
        </authorList>
    </citation>
    <scope>NUCLEOTIDE SEQUENCE</scope>
    <source>
        <strain evidence="8">13S34_air</strain>
    </source>
</reference>
<dbReference type="AlphaFoldDB" id="A0A078M6U6"/>
<dbReference type="NCBIfam" id="NF040570">
    <property type="entry name" value="guided_TnpB"/>
    <property type="match status" value="1"/>
</dbReference>
<dbReference type="InterPro" id="IPR010095">
    <property type="entry name" value="Cas12f1-like_TNB"/>
</dbReference>
<dbReference type="GO" id="GO:0032196">
    <property type="term" value="P:transposition"/>
    <property type="evidence" value="ECO:0007669"/>
    <property type="project" value="UniProtKB-KW"/>
</dbReference>
<dbReference type="Pfam" id="PF01385">
    <property type="entry name" value="OrfB_IS605"/>
    <property type="match status" value="1"/>
</dbReference>
<evidence type="ECO:0000256" key="1">
    <source>
        <dbReference type="ARBA" id="ARBA00008761"/>
    </source>
</evidence>
<evidence type="ECO:0000256" key="2">
    <source>
        <dbReference type="ARBA" id="ARBA00011044"/>
    </source>
</evidence>
<dbReference type="Pfam" id="PF07282">
    <property type="entry name" value="Cas12f1-like_TNB"/>
    <property type="match status" value="1"/>
</dbReference>
<name>A0A078M6U6_9BACL</name>
<keyword evidence="4 8" id="KW-0238">DNA-binding</keyword>
<keyword evidence="3" id="KW-0815">Transposition</keyword>
<organism evidence="8">
    <name type="scientific">Metalysinibacillus saudimassiliensis</name>
    <dbReference type="NCBI Taxonomy" id="1461583"/>
    <lineage>
        <taxon>Bacteria</taxon>
        <taxon>Bacillati</taxon>
        <taxon>Bacillota</taxon>
        <taxon>Bacilli</taxon>
        <taxon>Bacillales</taxon>
        <taxon>Caryophanaceae</taxon>
        <taxon>Metalysinibacillus</taxon>
    </lineage>
</organism>
<comment type="similarity">
    <text evidence="1">In the C-terminal section; belongs to the transposase 35 family.</text>
</comment>